<accession>A0A9P4THY1</accession>
<evidence type="ECO:0000313" key="1">
    <source>
        <dbReference type="EMBL" id="KAF3005740.1"/>
    </source>
</evidence>
<sequence length="314" mass="34987">MASKPLFEPTRPIHWVLDWDGTITQRDTLDSLVSIAASAKPDSPVLQEWQRVSDAYMLDYNNAMKKLAPNGELPKTVQDEKKLLLALASVEQASLDRVSASGIFAGLTRQLIEDGAKRLIDSKKVELRNGTSPFLHSVQSRPREGMNILSVNWSRHFIGTCLRAAEAPLDRTSIYANELDGIEGGTVSHGYISPKNDAEILIISSGDKLKYLNRLRNRHEESTNGAPVSSTPVVYIGDSWTDIECLLEADLGICIRDEPMGSSQKKLAERLESLGVRCPHLSDWKEADEHQVVWANDFVEIQEWVRKHGTKSAE</sequence>
<dbReference type="Proteomes" id="UP000801428">
    <property type="component" value="Unassembled WGS sequence"/>
</dbReference>
<keyword evidence="2" id="KW-1185">Reference proteome</keyword>
<name>A0A9P4THY1_CURKU</name>
<evidence type="ECO:0000313" key="2">
    <source>
        <dbReference type="Proteomes" id="UP000801428"/>
    </source>
</evidence>
<dbReference type="PANTHER" id="PTHR28181:SF1">
    <property type="entry name" value="COLD TOLERANCE PROTEIN 1"/>
    <property type="match status" value="1"/>
</dbReference>
<reference evidence="1" key="1">
    <citation type="submission" date="2019-04" db="EMBL/GenBank/DDBJ databases">
        <title>Sequencing of skin fungus with MAO and IRED activity.</title>
        <authorList>
            <person name="Marsaioli A.J."/>
            <person name="Bonatto J.M.C."/>
            <person name="Reis Junior O."/>
        </authorList>
    </citation>
    <scope>NUCLEOTIDE SEQUENCE</scope>
    <source>
        <strain evidence="1">30M1</strain>
    </source>
</reference>
<dbReference type="InterPro" id="IPR050849">
    <property type="entry name" value="HAD-like_hydrolase_phosphatase"/>
</dbReference>
<dbReference type="AlphaFoldDB" id="A0A9P4THY1"/>
<dbReference type="InterPro" id="IPR023214">
    <property type="entry name" value="HAD_sf"/>
</dbReference>
<organism evidence="1 2">
    <name type="scientific">Curvularia kusanoi</name>
    <name type="common">Cochliobolus kusanoi</name>
    <dbReference type="NCBI Taxonomy" id="90978"/>
    <lineage>
        <taxon>Eukaryota</taxon>
        <taxon>Fungi</taxon>
        <taxon>Dikarya</taxon>
        <taxon>Ascomycota</taxon>
        <taxon>Pezizomycotina</taxon>
        <taxon>Dothideomycetes</taxon>
        <taxon>Pleosporomycetidae</taxon>
        <taxon>Pleosporales</taxon>
        <taxon>Pleosporineae</taxon>
        <taxon>Pleosporaceae</taxon>
        <taxon>Curvularia</taxon>
    </lineage>
</organism>
<dbReference type="EMBL" id="SWKU01000006">
    <property type="protein sequence ID" value="KAF3005740.1"/>
    <property type="molecule type" value="Genomic_DNA"/>
</dbReference>
<evidence type="ECO:0008006" key="3">
    <source>
        <dbReference type="Google" id="ProtNLM"/>
    </source>
</evidence>
<proteinExistence type="predicted"/>
<comment type="caution">
    <text evidence="1">The sequence shown here is derived from an EMBL/GenBank/DDBJ whole genome shotgun (WGS) entry which is preliminary data.</text>
</comment>
<dbReference type="PANTHER" id="PTHR28181">
    <property type="entry name" value="UPF0655 PROTEIN YCR015C"/>
    <property type="match status" value="1"/>
</dbReference>
<dbReference type="InterPro" id="IPR036412">
    <property type="entry name" value="HAD-like_sf"/>
</dbReference>
<dbReference type="Gene3D" id="3.40.50.1000">
    <property type="entry name" value="HAD superfamily/HAD-like"/>
    <property type="match status" value="1"/>
</dbReference>
<gene>
    <name evidence="1" type="ORF">E8E13_006582</name>
</gene>
<protein>
    <recommendedName>
        <fullName evidence="3">Haloacid dehalogenase-like hydrolase</fullName>
    </recommendedName>
</protein>
<dbReference type="OrthoDB" id="10255128at2759"/>
<dbReference type="SUPFAM" id="SSF56784">
    <property type="entry name" value="HAD-like"/>
    <property type="match status" value="1"/>
</dbReference>